<dbReference type="GO" id="GO:0016301">
    <property type="term" value="F:kinase activity"/>
    <property type="evidence" value="ECO:0007669"/>
    <property type="project" value="UniProtKB-KW"/>
</dbReference>
<evidence type="ECO:0000256" key="9">
    <source>
        <dbReference type="ARBA" id="ARBA00023012"/>
    </source>
</evidence>
<dbReference type="SUPFAM" id="SSF55874">
    <property type="entry name" value="ATPase domain of HSP90 chaperone/DNA topoisomerase II/histidine kinase"/>
    <property type="match status" value="1"/>
</dbReference>
<feature type="transmembrane region" description="Helical" evidence="11">
    <location>
        <begin position="14"/>
        <end position="36"/>
    </location>
</feature>
<keyword evidence="5" id="KW-0808">Transferase</keyword>
<organism evidence="14 15">
    <name type="scientific">Arsenicicoccus bolidensis</name>
    <dbReference type="NCBI Taxonomy" id="229480"/>
    <lineage>
        <taxon>Bacteria</taxon>
        <taxon>Bacillati</taxon>
        <taxon>Actinomycetota</taxon>
        <taxon>Actinomycetes</taxon>
        <taxon>Micrococcales</taxon>
        <taxon>Intrasporangiaceae</taxon>
        <taxon>Arsenicicoccus</taxon>
    </lineage>
</organism>
<keyword evidence="4" id="KW-0597">Phosphoprotein</keyword>
<feature type="domain" description="HAMP" evidence="13">
    <location>
        <begin position="92"/>
        <end position="145"/>
    </location>
</feature>
<dbReference type="Gene3D" id="3.30.565.10">
    <property type="entry name" value="Histidine kinase-like ATPase, C-terminal domain"/>
    <property type="match status" value="1"/>
</dbReference>
<dbReference type="CDD" id="cd06225">
    <property type="entry name" value="HAMP"/>
    <property type="match status" value="1"/>
</dbReference>
<keyword evidence="8 11" id="KW-1133">Transmembrane helix</keyword>
<feature type="transmembrane region" description="Helical" evidence="11">
    <location>
        <begin position="69"/>
        <end position="90"/>
    </location>
</feature>
<evidence type="ECO:0000259" key="12">
    <source>
        <dbReference type="PROSITE" id="PS50109"/>
    </source>
</evidence>
<comment type="catalytic activity">
    <reaction evidence="1">
        <text>ATP + protein L-histidine = ADP + protein N-phospho-L-histidine.</text>
        <dbReference type="EC" id="2.7.13.3"/>
    </reaction>
</comment>
<accession>A0ABS9PY19</accession>
<dbReference type="InterPro" id="IPR003661">
    <property type="entry name" value="HisK_dim/P_dom"/>
</dbReference>
<evidence type="ECO:0000313" key="15">
    <source>
        <dbReference type="Proteomes" id="UP001521931"/>
    </source>
</evidence>
<dbReference type="Pfam" id="PF00672">
    <property type="entry name" value="HAMP"/>
    <property type="match status" value="1"/>
</dbReference>
<sequence length="372" mass="39028">MTSRRVNGSLTHRLVLAQVAVIAAMTVTMVVAALIIGPAVFDQHMHEAGHGEQPQLLAHAQEAFRSAGLASMGAGVALAVLAAVGASAFVTRRIGRALDALARGADEVAQGHYDQPVRMQPTGRELDAVARTFNAMAGQIAGTEATRRRLLTDLSHEMRTPIAAIQVTLEAVEDGVTPLDDATLDTLRAQTRRLERLATDLKDVSAAEEGRLDLRREAVDPADVVRAATGAAAAAYGRQGVRLELDVGEDPPARVRADPSRLGQVVDNLLRNALQHCTAGDGVRIEVRSRATGTTVAVSDTGSGIAAEHLPHVFERFYRADPGRRRDPESVTGTGVGLSISQAIVSAHGGTLDVRSDGPGTGATFTIALPPA</sequence>
<feature type="domain" description="Histidine kinase" evidence="12">
    <location>
        <begin position="153"/>
        <end position="372"/>
    </location>
</feature>
<dbReference type="Pfam" id="PF00512">
    <property type="entry name" value="HisKA"/>
    <property type="match status" value="1"/>
</dbReference>
<dbReference type="RefSeq" id="WP_239261572.1">
    <property type="nucleotide sequence ID" value="NZ_JAKRCV010000002.1"/>
</dbReference>
<dbReference type="SMART" id="SM00304">
    <property type="entry name" value="HAMP"/>
    <property type="match status" value="1"/>
</dbReference>
<dbReference type="InterPro" id="IPR036890">
    <property type="entry name" value="HATPase_C_sf"/>
</dbReference>
<keyword evidence="7 14" id="KW-0418">Kinase</keyword>
<gene>
    <name evidence="14" type="ORF">MHL29_01285</name>
</gene>
<evidence type="ECO:0000256" key="2">
    <source>
        <dbReference type="ARBA" id="ARBA00004236"/>
    </source>
</evidence>
<evidence type="ECO:0000256" key="5">
    <source>
        <dbReference type="ARBA" id="ARBA00022679"/>
    </source>
</evidence>
<evidence type="ECO:0000256" key="1">
    <source>
        <dbReference type="ARBA" id="ARBA00000085"/>
    </source>
</evidence>
<evidence type="ECO:0000256" key="7">
    <source>
        <dbReference type="ARBA" id="ARBA00022777"/>
    </source>
</evidence>
<dbReference type="SUPFAM" id="SSF158472">
    <property type="entry name" value="HAMP domain-like"/>
    <property type="match status" value="1"/>
</dbReference>
<evidence type="ECO:0000259" key="13">
    <source>
        <dbReference type="PROSITE" id="PS50885"/>
    </source>
</evidence>
<dbReference type="SUPFAM" id="SSF47384">
    <property type="entry name" value="Homodimeric domain of signal transducing histidine kinase"/>
    <property type="match status" value="1"/>
</dbReference>
<comment type="subcellular location">
    <subcellularLocation>
        <location evidence="2">Cell membrane</location>
    </subcellularLocation>
</comment>
<reference evidence="14 15" key="1">
    <citation type="submission" date="2022-02" db="EMBL/GenBank/DDBJ databases">
        <title>Uncovering new skin microbiome diversity through culturing and metagenomics.</title>
        <authorList>
            <person name="Conlan S."/>
            <person name="Deming C."/>
            <person name="Nisc Comparative Sequencing Program N."/>
            <person name="Segre J.A."/>
        </authorList>
    </citation>
    <scope>NUCLEOTIDE SEQUENCE [LARGE SCALE GENOMIC DNA]</scope>
    <source>
        <strain evidence="14 15">ACRQZ</strain>
    </source>
</reference>
<dbReference type="PANTHER" id="PTHR45436:SF5">
    <property type="entry name" value="SENSOR HISTIDINE KINASE TRCS"/>
    <property type="match status" value="1"/>
</dbReference>
<dbReference type="InterPro" id="IPR003660">
    <property type="entry name" value="HAMP_dom"/>
</dbReference>
<evidence type="ECO:0000256" key="11">
    <source>
        <dbReference type="SAM" id="Phobius"/>
    </source>
</evidence>
<keyword evidence="9" id="KW-0902">Two-component regulatory system</keyword>
<evidence type="ECO:0000256" key="10">
    <source>
        <dbReference type="ARBA" id="ARBA00023136"/>
    </source>
</evidence>
<dbReference type="Gene3D" id="1.10.287.130">
    <property type="match status" value="1"/>
</dbReference>
<protein>
    <recommendedName>
        <fullName evidence="3">histidine kinase</fullName>
        <ecNumber evidence="3">2.7.13.3</ecNumber>
    </recommendedName>
</protein>
<evidence type="ECO:0000256" key="6">
    <source>
        <dbReference type="ARBA" id="ARBA00022692"/>
    </source>
</evidence>
<dbReference type="InterPro" id="IPR003594">
    <property type="entry name" value="HATPase_dom"/>
</dbReference>
<dbReference type="Proteomes" id="UP001521931">
    <property type="component" value="Unassembled WGS sequence"/>
</dbReference>
<dbReference type="PROSITE" id="PS50109">
    <property type="entry name" value="HIS_KIN"/>
    <property type="match status" value="1"/>
</dbReference>
<comment type="caution">
    <text evidence="14">The sequence shown here is derived from an EMBL/GenBank/DDBJ whole genome shotgun (WGS) entry which is preliminary data.</text>
</comment>
<dbReference type="CDD" id="cd00082">
    <property type="entry name" value="HisKA"/>
    <property type="match status" value="1"/>
</dbReference>
<dbReference type="EC" id="2.7.13.3" evidence="3"/>
<dbReference type="EMBL" id="JAKRCV010000002">
    <property type="protein sequence ID" value="MCG7320531.1"/>
    <property type="molecule type" value="Genomic_DNA"/>
</dbReference>
<dbReference type="InterPro" id="IPR036097">
    <property type="entry name" value="HisK_dim/P_sf"/>
</dbReference>
<dbReference type="CDD" id="cd00075">
    <property type="entry name" value="HATPase"/>
    <property type="match status" value="1"/>
</dbReference>
<keyword evidence="15" id="KW-1185">Reference proteome</keyword>
<evidence type="ECO:0000256" key="3">
    <source>
        <dbReference type="ARBA" id="ARBA00012438"/>
    </source>
</evidence>
<evidence type="ECO:0000313" key="14">
    <source>
        <dbReference type="EMBL" id="MCG7320531.1"/>
    </source>
</evidence>
<dbReference type="InterPro" id="IPR005467">
    <property type="entry name" value="His_kinase_dom"/>
</dbReference>
<dbReference type="InterPro" id="IPR004358">
    <property type="entry name" value="Sig_transdc_His_kin-like_C"/>
</dbReference>
<keyword evidence="6 11" id="KW-0812">Transmembrane</keyword>
<dbReference type="InterPro" id="IPR050428">
    <property type="entry name" value="TCS_sensor_his_kinase"/>
</dbReference>
<dbReference type="PRINTS" id="PR00344">
    <property type="entry name" value="BCTRLSENSOR"/>
</dbReference>
<dbReference type="SMART" id="SM00388">
    <property type="entry name" value="HisKA"/>
    <property type="match status" value="1"/>
</dbReference>
<dbReference type="PROSITE" id="PS50885">
    <property type="entry name" value="HAMP"/>
    <property type="match status" value="1"/>
</dbReference>
<keyword evidence="10 11" id="KW-0472">Membrane</keyword>
<name>A0ABS9PY19_9MICO</name>
<dbReference type="SMART" id="SM00387">
    <property type="entry name" value="HATPase_c"/>
    <property type="match status" value="1"/>
</dbReference>
<proteinExistence type="predicted"/>
<evidence type="ECO:0000256" key="4">
    <source>
        <dbReference type="ARBA" id="ARBA00022553"/>
    </source>
</evidence>
<dbReference type="Pfam" id="PF02518">
    <property type="entry name" value="HATPase_c"/>
    <property type="match status" value="1"/>
</dbReference>
<dbReference type="Gene3D" id="6.10.340.10">
    <property type="match status" value="1"/>
</dbReference>
<evidence type="ECO:0000256" key="8">
    <source>
        <dbReference type="ARBA" id="ARBA00022989"/>
    </source>
</evidence>
<dbReference type="PANTHER" id="PTHR45436">
    <property type="entry name" value="SENSOR HISTIDINE KINASE YKOH"/>
    <property type="match status" value="1"/>
</dbReference>